<dbReference type="Proteomes" id="UP001345219">
    <property type="component" value="Chromosome 22"/>
</dbReference>
<dbReference type="EMBL" id="JAXIOK010000004">
    <property type="protein sequence ID" value="KAK4772972.1"/>
    <property type="molecule type" value="Genomic_DNA"/>
</dbReference>
<sequence>MCQRSRTQVEVPPKKAKVGCKPFKNVTQVQGGEESITAKTSQESFVLQKELIAAKGCLAPVAMSALAVEGDYQSFKMQFEDCLVAGDSWKAIPEMQA</sequence>
<evidence type="ECO:0000313" key="1">
    <source>
        <dbReference type="EMBL" id="KAK4772972.1"/>
    </source>
</evidence>
<name>A0AAN7L1S4_9MYRT</name>
<dbReference type="AlphaFoldDB" id="A0AAN7L1S4"/>
<evidence type="ECO:0000313" key="2">
    <source>
        <dbReference type="Proteomes" id="UP001345219"/>
    </source>
</evidence>
<keyword evidence="2" id="KW-1185">Reference proteome</keyword>
<accession>A0AAN7L1S4</accession>
<reference evidence="1 2" key="1">
    <citation type="journal article" date="2023" name="Hortic Res">
        <title>Pangenome of water caltrop reveals structural variations and asymmetric subgenome divergence after allopolyploidization.</title>
        <authorList>
            <person name="Zhang X."/>
            <person name="Chen Y."/>
            <person name="Wang L."/>
            <person name="Yuan Y."/>
            <person name="Fang M."/>
            <person name="Shi L."/>
            <person name="Lu R."/>
            <person name="Comes H.P."/>
            <person name="Ma Y."/>
            <person name="Chen Y."/>
            <person name="Huang G."/>
            <person name="Zhou Y."/>
            <person name="Zheng Z."/>
            <person name="Qiu Y."/>
        </authorList>
    </citation>
    <scope>NUCLEOTIDE SEQUENCE [LARGE SCALE GENOMIC DNA]</scope>
    <source>
        <tissue evidence="1">Roots</tissue>
    </source>
</reference>
<organism evidence="1 2">
    <name type="scientific">Trapa incisa</name>
    <dbReference type="NCBI Taxonomy" id="236973"/>
    <lineage>
        <taxon>Eukaryota</taxon>
        <taxon>Viridiplantae</taxon>
        <taxon>Streptophyta</taxon>
        <taxon>Embryophyta</taxon>
        <taxon>Tracheophyta</taxon>
        <taxon>Spermatophyta</taxon>
        <taxon>Magnoliopsida</taxon>
        <taxon>eudicotyledons</taxon>
        <taxon>Gunneridae</taxon>
        <taxon>Pentapetalae</taxon>
        <taxon>rosids</taxon>
        <taxon>malvids</taxon>
        <taxon>Myrtales</taxon>
        <taxon>Lythraceae</taxon>
        <taxon>Trapa</taxon>
    </lineage>
</organism>
<gene>
    <name evidence="1" type="ORF">SAY87_027991</name>
</gene>
<proteinExistence type="predicted"/>
<protein>
    <submittedName>
        <fullName evidence="1">Uncharacterized protein</fullName>
    </submittedName>
</protein>
<comment type="caution">
    <text evidence="1">The sequence shown here is derived from an EMBL/GenBank/DDBJ whole genome shotgun (WGS) entry which is preliminary data.</text>
</comment>